<sequence>MKTLVTFLLVVLLASPALAQRSGGGGGNGGGNGGSNGGGGSSASDHDRARSAVERNEILPLNRILATLRERQRGRVIKVDLEQQAGHYIYALKLITPEGRLLELEVDAATGLPIAKAGKSGFDEGN</sequence>
<evidence type="ECO:0000256" key="1">
    <source>
        <dbReference type="SAM" id="MobiDB-lite"/>
    </source>
</evidence>
<keyword evidence="2" id="KW-0732">Signal</keyword>
<comment type="caution">
    <text evidence="4">The sequence shown here is derived from an EMBL/GenBank/DDBJ whole genome shotgun (WGS) entry which is preliminary data.</text>
</comment>
<reference evidence="4 5" key="1">
    <citation type="submission" date="2013-07" db="EMBL/GenBank/DDBJ databases">
        <title>Thioclava pacifica DSM 10166 Genome Sequencing.</title>
        <authorList>
            <person name="Lai Q."/>
            <person name="Shao Z."/>
        </authorList>
    </citation>
    <scope>NUCLEOTIDE SEQUENCE [LARGE SCALE GENOMIC DNA]</scope>
    <source>
        <strain evidence="4 5">DSM 10166</strain>
    </source>
</reference>
<dbReference type="Gene3D" id="3.10.450.40">
    <property type="match status" value="1"/>
</dbReference>
<dbReference type="Pfam" id="PF03413">
    <property type="entry name" value="PepSY"/>
    <property type="match status" value="1"/>
</dbReference>
<feature type="signal peptide" evidence="2">
    <location>
        <begin position="1"/>
        <end position="19"/>
    </location>
</feature>
<protein>
    <recommendedName>
        <fullName evidence="3">PepSY domain-containing protein</fullName>
    </recommendedName>
</protein>
<dbReference type="EMBL" id="AUND01000039">
    <property type="protein sequence ID" value="KEO51271.1"/>
    <property type="molecule type" value="Genomic_DNA"/>
</dbReference>
<feature type="compositionally biased region" description="Gly residues" evidence="1">
    <location>
        <begin position="22"/>
        <end position="41"/>
    </location>
</feature>
<dbReference type="InterPro" id="IPR025711">
    <property type="entry name" value="PepSY"/>
</dbReference>
<evidence type="ECO:0000313" key="4">
    <source>
        <dbReference type="EMBL" id="KEO51271.1"/>
    </source>
</evidence>
<dbReference type="AlphaFoldDB" id="A0A074J1K2"/>
<evidence type="ECO:0000259" key="3">
    <source>
        <dbReference type="Pfam" id="PF03413"/>
    </source>
</evidence>
<dbReference type="Proteomes" id="UP000027432">
    <property type="component" value="Unassembled WGS sequence"/>
</dbReference>
<feature type="chain" id="PRO_5001696275" description="PepSY domain-containing protein" evidence="2">
    <location>
        <begin position="20"/>
        <end position="126"/>
    </location>
</feature>
<evidence type="ECO:0000256" key="2">
    <source>
        <dbReference type="SAM" id="SignalP"/>
    </source>
</evidence>
<name>A0A074J1K2_9RHOB</name>
<dbReference type="eggNOG" id="COG3212">
    <property type="taxonomic scope" value="Bacteria"/>
</dbReference>
<organism evidence="4 5">
    <name type="scientific">Thioclava pacifica DSM 10166</name>
    <dbReference type="NCBI Taxonomy" id="1353537"/>
    <lineage>
        <taxon>Bacteria</taxon>
        <taxon>Pseudomonadati</taxon>
        <taxon>Pseudomonadota</taxon>
        <taxon>Alphaproteobacteria</taxon>
        <taxon>Rhodobacterales</taxon>
        <taxon>Paracoccaceae</taxon>
        <taxon>Thioclava</taxon>
    </lineage>
</organism>
<feature type="domain" description="PepSY" evidence="3">
    <location>
        <begin position="59"/>
        <end position="111"/>
    </location>
</feature>
<dbReference type="OrthoDB" id="7856745at2"/>
<dbReference type="STRING" id="1353537.TP2_12820"/>
<gene>
    <name evidence="4" type="ORF">TP2_12820</name>
</gene>
<keyword evidence="5" id="KW-1185">Reference proteome</keyword>
<evidence type="ECO:0000313" key="5">
    <source>
        <dbReference type="Proteomes" id="UP000027432"/>
    </source>
</evidence>
<accession>A0A074J1K2</accession>
<feature type="compositionally biased region" description="Basic and acidic residues" evidence="1">
    <location>
        <begin position="44"/>
        <end position="54"/>
    </location>
</feature>
<proteinExistence type="predicted"/>
<feature type="region of interest" description="Disordered" evidence="1">
    <location>
        <begin position="22"/>
        <end position="54"/>
    </location>
</feature>